<organism evidence="3 4">
    <name type="scientific">Fusarium tricinctum</name>
    <dbReference type="NCBI Taxonomy" id="61284"/>
    <lineage>
        <taxon>Eukaryota</taxon>
        <taxon>Fungi</taxon>
        <taxon>Dikarya</taxon>
        <taxon>Ascomycota</taxon>
        <taxon>Pezizomycotina</taxon>
        <taxon>Sordariomycetes</taxon>
        <taxon>Hypocreomycetidae</taxon>
        <taxon>Hypocreales</taxon>
        <taxon>Nectriaceae</taxon>
        <taxon>Fusarium</taxon>
        <taxon>Fusarium tricinctum species complex</taxon>
    </lineage>
</organism>
<accession>A0A8K0S1U5</accession>
<feature type="compositionally biased region" description="Polar residues" evidence="1">
    <location>
        <begin position="598"/>
        <end position="624"/>
    </location>
</feature>
<feature type="region of interest" description="Disordered" evidence="1">
    <location>
        <begin position="565"/>
        <end position="626"/>
    </location>
</feature>
<dbReference type="Proteomes" id="UP000813427">
    <property type="component" value="Unassembled WGS sequence"/>
</dbReference>
<dbReference type="Pfam" id="PF08639">
    <property type="entry name" value="Sld3_STD"/>
    <property type="match status" value="1"/>
</dbReference>
<evidence type="ECO:0000259" key="2">
    <source>
        <dbReference type="Pfam" id="PF08639"/>
    </source>
</evidence>
<feature type="compositionally biased region" description="Basic and acidic residues" evidence="1">
    <location>
        <begin position="28"/>
        <end position="37"/>
    </location>
</feature>
<evidence type="ECO:0000256" key="1">
    <source>
        <dbReference type="SAM" id="MobiDB-lite"/>
    </source>
</evidence>
<proteinExistence type="predicted"/>
<feature type="region of interest" description="Disordered" evidence="1">
    <location>
        <begin position="658"/>
        <end position="678"/>
    </location>
</feature>
<dbReference type="Gene3D" id="1.20.58.2130">
    <property type="match status" value="1"/>
</dbReference>
<gene>
    <name evidence="3" type="ORF">BKA59DRAFT_453391</name>
</gene>
<dbReference type="InterPro" id="IPR042511">
    <property type="entry name" value="Sld3"/>
</dbReference>
<feature type="region of interest" description="Disordered" evidence="1">
    <location>
        <begin position="1"/>
        <end position="47"/>
    </location>
</feature>
<dbReference type="PANTHER" id="PTHR28067:SF1">
    <property type="entry name" value="DNA REPLICATION REGULATOR SLD3"/>
    <property type="match status" value="1"/>
</dbReference>
<feature type="compositionally biased region" description="Polar residues" evidence="1">
    <location>
        <begin position="218"/>
        <end position="248"/>
    </location>
</feature>
<feature type="region of interest" description="Disordered" evidence="1">
    <location>
        <begin position="470"/>
        <end position="490"/>
    </location>
</feature>
<feature type="domain" description="DNA replication regulator Sld3 C-terminal" evidence="2">
    <location>
        <begin position="292"/>
        <end position="813"/>
    </location>
</feature>
<feature type="compositionally biased region" description="Basic residues" evidence="1">
    <location>
        <begin position="574"/>
        <end position="588"/>
    </location>
</feature>
<evidence type="ECO:0000313" key="4">
    <source>
        <dbReference type="Proteomes" id="UP000813427"/>
    </source>
</evidence>
<comment type="caution">
    <text evidence="3">The sequence shown here is derived from an EMBL/GenBank/DDBJ whole genome shotgun (WGS) entry which is preliminary data.</text>
</comment>
<dbReference type="InterPro" id="IPR013948">
    <property type="entry name" value="DNA_replication_reg_Sld3_C"/>
</dbReference>
<reference evidence="3" key="1">
    <citation type="journal article" date="2021" name="Nat. Commun.">
        <title>Genetic determinants of endophytism in the Arabidopsis root mycobiome.</title>
        <authorList>
            <person name="Mesny F."/>
            <person name="Miyauchi S."/>
            <person name="Thiergart T."/>
            <person name="Pickel B."/>
            <person name="Atanasova L."/>
            <person name="Karlsson M."/>
            <person name="Huettel B."/>
            <person name="Barry K.W."/>
            <person name="Haridas S."/>
            <person name="Chen C."/>
            <person name="Bauer D."/>
            <person name="Andreopoulos W."/>
            <person name="Pangilinan J."/>
            <person name="LaButti K."/>
            <person name="Riley R."/>
            <person name="Lipzen A."/>
            <person name="Clum A."/>
            <person name="Drula E."/>
            <person name="Henrissat B."/>
            <person name="Kohler A."/>
            <person name="Grigoriev I.V."/>
            <person name="Martin F.M."/>
            <person name="Hacquard S."/>
        </authorList>
    </citation>
    <scope>NUCLEOTIDE SEQUENCE</scope>
    <source>
        <strain evidence="3">MPI-SDFR-AT-0068</strain>
    </source>
</reference>
<sequence length="916" mass="101296">MTSSAVAGTDASRSARSRILTPSSEGSSNHKDELRSPDRHRRKRADSVTMQHLLKPSIAVKPHPPKLNVQPRILYPLMVLPREHFPLSCIDFHATNIDLASYRFFESHVKILDLESRMGSGPVVLLARKESSRAVYALERQENGLYAVCRLGPWVDLDVLAGRASAVCQQRLHPVVKSESQIQNGPSAITTPHIRKEEKSKRAAIEAIQSLVRKRPRSQSVSTMAESVKQETVSEAATPTETKLPSPTLQPEELAASLGELQNHPLLSTISTSTSIPMVIDEPTQPPTTEGIFDTLRTQYFDTLYKSMGSLAYFAKGPLSRARSTFQLDLESNLDMEDLIEFLKGLVLTTVQIDKKYRESIPGLIAHLKTVVDSSDEGRKKKRRARKMKLGKDGLYPHEETHIKKWWLTNKPELKDDETDVPTHQIRSLTSMLRTRETQLQMIIILEILALTTLKPTDEAEDSQLPALPGVAESQGDMAPPSAKKRNKHNLPVLVDVHADRLTIWQSTASDEQLLMEDSQVSQAPDGQAQQKASSEPLKDFCVDIIVPFFSHRLPELCDSINRKLGGPLIVKPSRPKALRRSSSKRSPKPGSVAKRSVSGQPPRTLQRALSTEQQSRRSVSRGPSNMIALMRSATSTSLPGIKREASDPALVKSVLNTEPDLMNRKSGPLSRSSSISNLQDLRSSKKVQVEAELKEAISSLRKPNREVVGKALAEAAERRATVSLSAKKVRKPGRSSLGASVVKATPANARFKDMFAPKPDVTNTPMMSTEDVIPPSSLPSMVPSTGYRGTQRNIFRQSPTPDFERIGNTPTKVGTSFIRRPANDIDVLPFPPSSPIVERRTVSAADLFNPGGITDRKRKVSFGSSRDDEIMATPVKAIKTKNIVDMENLNIEPEPPKPVSIYQKLGWDDDLDDLL</sequence>
<dbReference type="GO" id="GO:0006270">
    <property type="term" value="P:DNA replication initiation"/>
    <property type="evidence" value="ECO:0007669"/>
    <property type="project" value="InterPro"/>
</dbReference>
<dbReference type="AlphaFoldDB" id="A0A8K0S1U5"/>
<feature type="compositionally biased region" description="Polar residues" evidence="1">
    <location>
        <begin position="1"/>
        <end position="27"/>
    </location>
</feature>
<dbReference type="EMBL" id="JAGPXF010000003">
    <property type="protein sequence ID" value="KAH7252163.1"/>
    <property type="molecule type" value="Genomic_DNA"/>
</dbReference>
<keyword evidence="4" id="KW-1185">Reference proteome</keyword>
<dbReference type="GO" id="GO:0031261">
    <property type="term" value="C:DNA replication preinitiation complex"/>
    <property type="evidence" value="ECO:0007669"/>
    <property type="project" value="TreeGrafter"/>
</dbReference>
<evidence type="ECO:0000313" key="3">
    <source>
        <dbReference type="EMBL" id="KAH7252163.1"/>
    </source>
</evidence>
<feature type="region of interest" description="Disordered" evidence="1">
    <location>
        <begin position="216"/>
        <end position="248"/>
    </location>
</feature>
<name>A0A8K0S1U5_9HYPO</name>
<protein>
    <submittedName>
        <fullName evidence="3">DNA replication regulator SLD3-domain-containing protein</fullName>
    </submittedName>
</protein>
<dbReference type="PANTHER" id="PTHR28067">
    <property type="entry name" value="DNA REPLICATION REGULATOR SLD3"/>
    <property type="match status" value="1"/>
</dbReference>
<dbReference type="OrthoDB" id="5395343at2759"/>